<sequence>AKTVTFQKCIFFATFVSNMYLCSLSVVLCTWTSVECWSYFYSNHTMTWKDARSWCQEHYTDMVAIQNQEEIEHLNNWLPSKKGYYWIGIRKINNIWTWVGTNKPLTEENTYRCHPGFQGLFIPVLSLSGTNQ</sequence>
<dbReference type="Pfam" id="PF00059">
    <property type="entry name" value="Lectin_C"/>
    <property type="match status" value="1"/>
</dbReference>
<dbReference type="InterPro" id="IPR016186">
    <property type="entry name" value="C-type_lectin-like/link_sf"/>
</dbReference>
<dbReference type="InterPro" id="IPR016187">
    <property type="entry name" value="CTDL_fold"/>
</dbReference>
<reference evidence="2" key="2">
    <citation type="submission" date="2025-09" db="UniProtKB">
        <authorList>
            <consortium name="Ensembl"/>
        </authorList>
    </citation>
    <scope>IDENTIFICATION</scope>
</reference>
<evidence type="ECO:0000313" key="3">
    <source>
        <dbReference type="Proteomes" id="UP000261340"/>
    </source>
</evidence>
<keyword evidence="3" id="KW-1185">Reference proteome</keyword>
<dbReference type="Ensembl" id="ENSACIT00000017924.1">
    <property type="protein sequence ID" value="ENSACIP00000017452.1"/>
    <property type="gene ID" value="ENSACIG00000013612.1"/>
</dbReference>
<accession>A0A3Q0S3S5</accession>
<proteinExistence type="predicted"/>
<dbReference type="Gene3D" id="3.10.100.10">
    <property type="entry name" value="Mannose-Binding Protein A, subunit A"/>
    <property type="match status" value="1"/>
</dbReference>
<dbReference type="SUPFAM" id="SSF56436">
    <property type="entry name" value="C-type lectin-like"/>
    <property type="match status" value="1"/>
</dbReference>
<evidence type="ECO:0000313" key="2">
    <source>
        <dbReference type="Ensembl" id="ENSACIP00000017452.1"/>
    </source>
</evidence>
<dbReference type="InterPro" id="IPR001304">
    <property type="entry name" value="C-type_lectin-like"/>
</dbReference>
<protein>
    <submittedName>
        <fullName evidence="2">Selectin E</fullName>
    </submittedName>
</protein>
<dbReference type="PANTHER" id="PTHR45784:SF5">
    <property type="entry name" value="C-TYPE LECTIN DOMAIN FAMILY 20 MEMBER A-RELATED"/>
    <property type="match status" value="1"/>
</dbReference>
<dbReference type="GeneTree" id="ENSGT00940000160168"/>
<name>A0A3Q0S3S5_AMPCI</name>
<dbReference type="Proteomes" id="UP000261340">
    <property type="component" value="Unplaced"/>
</dbReference>
<dbReference type="PROSITE" id="PS50041">
    <property type="entry name" value="C_TYPE_LECTIN_2"/>
    <property type="match status" value="1"/>
</dbReference>
<feature type="domain" description="C-type lectin" evidence="1">
    <location>
        <begin position="34"/>
        <end position="115"/>
    </location>
</feature>
<reference evidence="2" key="1">
    <citation type="submission" date="2025-08" db="UniProtKB">
        <authorList>
            <consortium name="Ensembl"/>
        </authorList>
    </citation>
    <scope>IDENTIFICATION</scope>
</reference>
<evidence type="ECO:0000259" key="1">
    <source>
        <dbReference type="PROSITE" id="PS50041"/>
    </source>
</evidence>
<dbReference type="AlphaFoldDB" id="A0A3Q0S3S5"/>
<organism evidence="2 3">
    <name type="scientific">Amphilophus citrinellus</name>
    <name type="common">Midas cichlid</name>
    <name type="synonym">Cichlasoma citrinellum</name>
    <dbReference type="NCBI Taxonomy" id="61819"/>
    <lineage>
        <taxon>Eukaryota</taxon>
        <taxon>Metazoa</taxon>
        <taxon>Chordata</taxon>
        <taxon>Craniata</taxon>
        <taxon>Vertebrata</taxon>
        <taxon>Euteleostomi</taxon>
        <taxon>Actinopterygii</taxon>
        <taxon>Neopterygii</taxon>
        <taxon>Teleostei</taxon>
        <taxon>Neoteleostei</taxon>
        <taxon>Acanthomorphata</taxon>
        <taxon>Ovalentaria</taxon>
        <taxon>Cichlomorphae</taxon>
        <taxon>Cichliformes</taxon>
        <taxon>Cichlidae</taxon>
        <taxon>New World cichlids</taxon>
        <taxon>Cichlasomatinae</taxon>
        <taxon>Heroini</taxon>
        <taxon>Amphilophus</taxon>
    </lineage>
</organism>
<dbReference type="PANTHER" id="PTHR45784">
    <property type="entry name" value="C-TYPE LECTIN DOMAIN FAMILY 20 MEMBER A-RELATED"/>
    <property type="match status" value="1"/>
</dbReference>